<evidence type="ECO:0000256" key="2">
    <source>
        <dbReference type="ARBA" id="ARBA00022840"/>
    </source>
</evidence>
<dbReference type="Gene3D" id="1.10.10.60">
    <property type="entry name" value="Homeodomain-like"/>
    <property type="match status" value="1"/>
</dbReference>
<evidence type="ECO:0000313" key="9">
    <source>
        <dbReference type="EMBL" id="GFM37334.1"/>
    </source>
</evidence>
<reference evidence="9 10" key="1">
    <citation type="submission" date="2020-05" db="EMBL/GenBank/DDBJ databases">
        <title>Draft genome sequence of Desulfovibrio psychrotolerans JS1T.</title>
        <authorList>
            <person name="Ueno A."/>
            <person name="Tamazawa S."/>
            <person name="Tamamura S."/>
            <person name="Murakami T."/>
            <person name="Kiyama T."/>
            <person name="Inomata H."/>
            <person name="Amano Y."/>
            <person name="Miyakawa K."/>
            <person name="Tamaki H."/>
            <person name="Naganuma T."/>
            <person name="Kaneko K."/>
        </authorList>
    </citation>
    <scope>NUCLEOTIDE SEQUENCE [LARGE SCALE GENOMIC DNA]</scope>
    <source>
        <strain evidence="9 10">JS1</strain>
    </source>
</reference>
<dbReference type="SUPFAM" id="SSF52172">
    <property type="entry name" value="CheY-like"/>
    <property type="match status" value="1"/>
</dbReference>
<dbReference type="InterPro" id="IPR058031">
    <property type="entry name" value="AAA_lid_NorR"/>
</dbReference>
<dbReference type="InterPro" id="IPR003593">
    <property type="entry name" value="AAA+_ATPase"/>
</dbReference>
<dbReference type="Pfam" id="PF00072">
    <property type="entry name" value="Response_reg"/>
    <property type="match status" value="1"/>
</dbReference>
<dbReference type="GO" id="GO:0006355">
    <property type="term" value="P:regulation of DNA-templated transcription"/>
    <property type="evidence" value="ECO:0007669"/>
    <property type="project" value="InterPro"/>
</dbReference>
<keyword evidence="2" id="KW-0067">ATP-binding</keyword>
<dbReference type="Pfam" id="PF25601">
    <property type="entry name" value="AAA_lid_14"/>
    <property type="match status" value="1"/>
</dbReference>
<dbReference type="InterPro" id="IPR014264">
    <property type="entry name" value="PEP-CTERM_resp_reg"/>
</dbReference>
<organism evidence="9 10">
    <name type="scientific">Desulfovibrio psychrotolerans</name>
    <dbReference type="NCBI Taxonomy" id="415242"/>
    <lineage>
        <taxon>Bacteria</taxon>
        <taxon>Pseudomonadati</taxon>
        <taxon>Thermodesulfobacteriota</taxon>
        <taxon>Desulfovibrionia</taxon>
        <taxon>Desulfovibrionales</taxon>
        <taxon>Desulfovibrionaceae</taxon>
        <taxon>Desulfovibrio</taxon>
    </lineage>
</organism>
<dbReference type="InterPro" id="IPR025662">
    <property type="entry name" value="Sigma_54_int_dom_ATP-bd_1"/>
</dbReference>
<dbReference type="Pfam" id="PF00158">
    <property type="entry name" value="Sigma54_activat"/>
    <property type="match status" value="1"/>
</dbReference>
<comment type="caution">
    <text evidence="9">The sequence shown here is derived from an EMBL/GenBank/DDBJ whole genome shotgun (WGS) entry which is preliminary data.</text>
</comment>
<feature type="domain" description="Response regulatory" evidence="8">
    <location>
        <begin position="6"/>
        <end position="125"/>
    </location>
</feature>
<dbReference type="PROSITE" id="PS50110">
    <property type="entry name" value="RESPONSE_REGULATORY"/>
    <property type="match status" value="1"/>
</dbReference>
<sequence length="454" mass="50815">MFLMNKLLIVDDNEEVRRQLKWGLSRGNYELLLARNGEEALKMFKKSSPRVVTLDLGLPPDENGVSEGLRCLSEMLRYNPLAKVIVITGNEEHGAALEAVTYGAYDYYKKPIDLSELKVIVERAFHLQRLEEENRSLRGSSGNGIVGDCQSMQMVFEQIRKVANSDVPVLITGESGTGKELVAKAIHHRSARARHEMVSINCGAIPENLLESELFGYEKGAYTGAVKTTKGKVEFADKGTLFLDEIGEMPLSLQVKLLRFLQEMVITRVGGREDIKVDTRIIAATNINIESAMADNRFREDLYYRIGVVNIVLPPLRDRGSDLMLLANYFLKSVSGGSGARRFGEEAVMSILNHDWPGNIRELENRVKRAVIMASGAEILPEDLGLKVGGNYRRRLAEEDVTLKEARNMLERDIVEQALERYSGNIVKAAQAIGVSRPTFYDLMNKHNLKSEGR</sequence>
<dbReference type="Proteomes" id="UP000503820">
    <property type="component" value="Unassembled WGS sequence"/>
</dbReference>
<dbReference type="GO" id="GO:0000160">
    <property type="term" value="P:phosphorelay signal transduction system"/>
    <property type="evidence" value="ECO:0007669"/>
    <property type="project" value="InterPro"/>
</dbReference>
<dbReference type="InterPro" id="IPR001789">
    <property type="entry name" value="Sig_transdc_resp-reg_receiver"/>
</dbReference>
<dbReference type="SMART" id="SM00382">
    <property type="entry name" value="AAA"/>
    <property type="match status" value="1"/>
</dbReference>
<keyword evidence="5" id="KW-0804">Transcription</keyword>
<proteinExistence type="predicted"/>
<dbReference type="PANTHER" id="PTHR32071:SF113">
    <property type="entry name" value="ALGINATE BIOSYNTHESIS TRANSCRIPTIONAL REGULATORY PROTEIN ALGB"/>
    <property type="match status" value="1"/>
</dbReference>
<dbReference type="InterPro" id="IPR002078">
    <property type="entry name" value="Sigma_54_int"/>
</dbReference>
<dbReference type="InterPro" id="IPR025943">
    <property type="entry name" value="Sigma_54_int_dom_ATP-bd_2"/>
</dbReference>
<dbReference type="Gene3D" id="1.10.8.60">
    <property type="match status" value="1"/>
</dbReference>
<feature type="modified residue" description="4-aspartylphosphate" evidence="6">
    <location>
        <position position="55"/>
    </location>
</feature>
<dbReference type="Pfam" id="PF02954">
    <property type="entry name" value="HTH_8"/>
    <property type="match status" value="1"/>
</dbReference>
<evidence type="ECO:0000313" key="10">
    <source>
        <dbReference type="Proteomes" id="UP000503820"/>
    </source>
</evidence>
<dbReference type="InterPro" id="IPR027417">
    <property type="entry name" value="P-loop_NTPase"/>
</dbReference>
<dbReference type="AlphaFoldDB" id="A0A7J0BWI2"/>
<evidence type="ECO:0000259" key="7">
    <source>
        <dbReference type="PROSITE" id="PS50045"/>
    </source>
</evidence>
<dbReference type="PANTHER" id="PTHR32071">
    <property type="entry name" value="TRANSCRIPTIONAL REGULATORY PROTEIN"/>
    <property type="match status" value="1"/>
</dbReference>
<keyword evidence="4" id="KW-0238">DNA-binding</keyword>
<dbReference type="Gene3D" id="3.40.50.300">
    <property type="entry name" value="P-loop containing nucleotide triphosphate hydrolases"/>
    <property type="match status" value="1"/>
</dbReference>
<accession>A0A7J0BWI2</accession>
<dbReference type="PROSITE" id="PS50045">
    <property type="entry name" value="SIGMA54_INTERACT_4"/>
    <property type="match status" value="1"/>
</dbReference>
<dbReference type="GO" id="GO:0043565">
    <property type="term" value="F:sequence-specific DNA binding"/>
    <property type="evidence" value="ECO:0007669"/>
    <property type="project" value="InterPro"/>
</dbReference>
<evidence type="ECO:0000256" key="1">
    <source>
        <dbReference type="ARBA" id="ARBA00022741"/>
    </source>
</evidence>
<keyword evidence="3" id="KW-0805">Transcription regulation</keyword>
<dbReference type="SMART" id="SM00448">
    <property type="entry name" value="REC"/>
    <property type="match status" value="1"/>
</dbReference>
<name>A0A7J0BWI2_9BACT</name>
<dbReference type="SUPFAM" id="SSF52540">
    <property type="entry name" value="P-loop containing nucleoside triphosphate hydrolases"/>
    <property type="match status" value="1"/>
</dbReference>
<dbReference type="CDD" id="cd00009">
    <property type="entry name" value="AAA"/>
    <property type="match status" value="1"/>
</dbReference>
<evidence type="ECO:0000256" key="4">
    <source>
        <dbReference type="ARBA" id="ARBA00023125"/>
    </source>
</evidence>
<keyword evidence="1" id="KW-0547">Nucleotide-binding</keyword>
<keyword evidence="10" id="KW-1185">Reference proteome</keyword>
<evidence type="ECO:0000256" key="3">
    <source>
        <dbReference type="ARBA" id="ARBA00023015"/>
    </source>
</evidence>
<dbReference type="InterPro" id="IPR025944">
    <property type="entry name" value="Sigma_54_int_dom_CS"/>
</dbReference>
<dbReference type="EMBL" id="BLVP01000008">
    <property type="protein sequence ID" value="GFM37334.1"/>
    <property type="molecule type" value="Genomic_DNA"/>
</dbReference>
<dbReference type="InterPro" id="IPR009057">
    <property type="entry name" value="Homeodomain-like_sf"/>
</dbReference>
<gene>
    <name evidence="9" type="ORF">DSM19430T_20180</name>
</gene>
<keyword evidence="6" id="KW-0597">Phosphoprotein</keyword>
<dbReference type="InterPro" id="IPR011006">
    <property type="entry name" value="CheY-like_superfamily"/>
</dbReference>
<protein>
    <submittedName>
        <fullName evidence="9">Sigma-54-dependent Fis family transcriptional regulator</fullName>
    </submittedName>
</protein>
<dbReference type="GO" id="GO:0005524">
    <property type="term" value="F:ATP binding"/>
    <property type="evidence" value="ECO:0007669"/>
    <property type="project" value="UniProtKB-KW"/>
</dbReference>
<evidence type="ECO:0000259" key="8">
    <source>
        <dbReference type="PROSITE" id="PS50110"/>
    </source>
</evidence>
<dbReference type="NCBIfam" id="TIGR02915">
    <property type="entry name" value="PEP_resp_reg"/>
    <property type="match status" value="1"/>
</dbReference>
<evidence type="ECO:0000256" key="6">
    <source>
        <dbReference type="PROSITE-ProRule" id="PRU00169"/>
    </source>
</evidence>
<dbReference type="PROSITE" id="PS00676">
    <property type="entry name" value="SIGMA54_INTERACT_2"/>
    <property type="match status" value="1"/>
</dbReference>
<dbReference type="PROSITE" id="PS00688">
    <property type="entry name" value="SIGMA54_INTERACT_3"/>
    <property type="match status" value="1"/>
</dbReference>
<dbReference type="SUPFAM" id="SSF46689">
    <property type="entry name" value="Homeodomain-like"/>
    <property type="match status" value="1"/>
</dbReference>
<feature type="domain" description="Sigma-54 factor interaction" evidence="7">
    <location>
        <begin position="145"/>
        <end position="372"/>
    </location>
</feature>
<dbReference type="Gene3D" id="3.40.50.2300">
    <property type="match status" value="1"/>
</dbReference>
<dbReference type="PROSITE" id="PS00675">
    <property type="entry name" value="SIGMA54_INTERACT_1"/>
    <property type="match status" value="1"/>
</dbReference>
<dbReference type="PRINTS" id="PR01590">
    <property type="entry name" value="HTHFIS"/>
</dbReference>
<dbReference type="InterPro" id="IPR002197">
    <property type="entry name" value="HTH_Fis"/>
</dbReference>
<dbReference type="FunFam" id="3.40.50.300:FF:000006">
    <property type="entry name" value="DNA-binding transcriptional regulator NtrC"/>
    <property type="match status" value="1"/>
</dbReference>
<evidence type="ECO:0000256" key="5">
    <source>
        <dbReference type="ARBA" id="ARBA00023163"/>
    </source>
</evidence>